<evidence type="ECO:0000313" key="7">
    <source>
        <dbReference type="Proteomes" id="UP001589774"/>
    </source>
</evidence>
<dbReference type="SUPFAM" id="SSF56954">
    <property type="entry name" value="Outer membrane efflux proteins (OEP)"/>
    <property type="match status" value="1"/>
</dbReference>
<evidence type="ECO:0000256" key="2">
    <source>
        <dbReference type="ARBA" id="ARBA00022452"/>
    </source>
</evidence>
<comment type="subcellular location">
    <subcellularLocation>
        <location evidence="1">Cell outer membrane</location>
    </subcellularLocation>
</comment>
<protein>
    <submittedName>
        <fullName evidence="6">TolC family protein</fullName>
    </submittedName>
</protein>
<keyword evidence="3" id="KW-0812">Transmembrane</keyword>
<dbReference type="Gene3D" id="1.20.1600.10">
    <property type="entry name" value="Outer membrane efflux proteins (OEP)"/>
    <property type="match status" value="1"/>
</dbReference>
<dbReference type="PANTHER" id="PTHR30026">
    <property type="entry name" value="OUTER MEMBRANE PROTEIN TOLC"/>
    <property type="match status" value="1"/>
</dbReference>
<evidence type="ECO:0000256" key="3">
    <source>
        <dbReference type="ARBA" id="ARBA00022692"/>
    </source>
</evidence>
<keyword evidence="2" id="KW-1134">Transmembrane beta strand</keyword>
<evidence type="ECO:0000313" key="6">
    <source>
        <dbReference type="EMBL" id="MFC0319770.1"/>
    </source>
</evidence>
<organism evidence="6 7">
    <name type="scientific">Olivibacter oleidegradans</name>
    <dbReference type="NCBI Taxonomy" id="760123"/>
    <lineage>
        <taxon>Bacteria</taxon>
        <taxon>Pseudomonadati</taxon>
        <taxon>Bacteroidota</taxon>
        <taxon>Sphingobacteriia</taxon>
        <taxon>Sphingobacteriales</taxon>
        <taxon>Sphingobacteriaceae</taxon>
        <taxon>Olivibacter</taxon>
    </lineage>
</organism>
<accession>A0ABV6HLP2</accession>
<sequence>MRSKALWIGLILIVFSPELYGQLSLTLDDCQNQAQVNYPLIKKRDLVERSKAYAIEKAAKGYLPQFIINAQATYQSAVTEIPIQMQGIEIPQLTKDQYKFYGELNQTIYDGGNIKQKIELHRSTSAIEEQSLSVALYQLKDRINQLFFSILMIEEQLNQNQLLMKDIQLGLDKVEAAVTNGTALEADLNVLKAELLKAAQHAVDLKANRTAYLEVLGLFLNKTLDASTKLIKPELPILPKTIQRPELALYDDQLTNIAVQEELINVRNRPRLDFFFQGGYGRPALNILKPRFDAYYIGGLRLSWNLGGLYTQKKEKAILEINRLAIGVEKETFLFNTHSQAKRESVTIRRYQDLLQSDNEIIALREKVKKTAVTQLEHGVITTNDYLREVNAEDQARLNKIIHEIQLLASQYDYLYITGDTY</sequence>
<name>A0ABV6HLP2_9SPHI</name>
<dbReference type="RefSeq" id="WP_130855718.1">
    <property type="nucleotide sequence ID" value="NZ_JBHLWO010000002.1"/>
</dbReference>
<dbReference type="InterPro" id="IPR051906">
    <property type="entry name" value="TolC-like"/>
</dbReference>
<keyword evidence="5" id="KW-0998">Cell outer membrane</keyword>
<proteinExistence type="predicted"/>
<keyword evidence="7" id="KW-1185">Reference proteome</keyword>
<gene>
    <name evidence="6" type="ORF">ACFFI0_15720</name>
</gene>
<dbReference type="EMBL" id="JBHLWO010000002">
    <property type="protein sequence ID" value="MFC0319770.1"/>
    <property type="molecule type" value="Genomic_DNA"/>
</dbReference>
<evidence type="ECO:0000256" key="1">
    <source>
        <dbReference type="ARBA" id="ARBA00004442"/>
    </source>
</evidence>
<dbReference type="Proteomes" id="UP001589774">
    <property type="component" value="Unassembled WGS sequence"/>
</dbReference>
<keyword evidence="4" id="KW-0472">Membrane</keyword>
<comment type="caution">
    <text evidence="6">The sequence shown here is derived from an EMBL/GenBank/DDBJ whole genome shotgun (WGS) entry which is preliminary data.</text>
</comment>
<reference evidence="6 7" key="1">
    <citation type="submission" date="2024-09" db="EMBL/GenBank/DDBJ databases">
        <authorList>
            <person name="Sun Q."/>
            <person name="Mori K."/>
        </authorList>
    </citation>
    <scope>NUCLEOTIDE SEQUENCE [LARGE SCALE GENOMIC DNA]</scope>
    <source>
        <strain evidence="6 7">CCM 7765</strain>
    </source>
</reference>
<evidence type="ECO:0000256" key="5">
    <source>
        <dbReference type="ARBA" id="ARBA00023237"/>
    </source>
</evidence>
<evidence type="ECO:0000256" key="4">
    <source>
        <dbReference type="ARBA" id="ARBA00023136"/>
    </source>
</evidence>
<dbReference type="PANTHER" id="PTHR30026:SF20">
    <property type="entry name" value="OUTER MEMBRANE PROTEIN TOLC"/>
    <property type="match status" value="1"/>
</dbReference>